<dbReference type="PROSITE" id="PS50011">
    <property type="entry name" value="PROTEIN_KINASE_DOM"/>
    <property type="match status" value="1"/>
</dbReference>
<accession>A0A8J3XDG4</accession>
<keyword evidence="4" id="KW-0808">Transferase</keyword>
<feature type="domain" description="FtsK" evidence="12">
    <location>
        <begin position="421"/>
        <end position="610"/>
    </location>
</feature>
<dbReference type="Proteomes" id="UP000622547">
    <property type="component" value="Unassembled WGS sequence"/>
</dbReference>
<comment type="caution">
    <text evidence="13">The sequence shown here is derived from an EMBL/GenBank/DDBJ whole genome shotgun (WGS) entry which is preliminary data.</text>
</comment>
<name>A0A8J3XDG4_9ACTN</name>
<dbReference type="SMART" id="SM00220">
    <property type="entry name" value="S_TKc"/>
    <property type="match status" value="1"/>
</dbReference>
<proteinExistence type="inferred from homology"/>
<evidence type="ECO:0000313" key="13">
    <source>
        <dbReference type="EMBL" id="GII37040.1"/>
    </source>
</evidence>
<keyword evidence="6" id="KW-0418">Kinase</keyword>
<dbReference type="GO" id="GO:0005524">
    <property type="term" value="F:ATP binding"/>
    <property type="evidence" value="ECO:0007669"/>
    <property type="project" value="UniProtKB-UniRule"/>
</dbReference>
<dbReference type="GO" id="GO:0003677">
    <property type="term" value="F:DNA binding"/>
    <property type="evidence" value="ECO:0007669"/>
    <property type="project" value="InterPro"/>
</dbReference>
<evidence type="ECO:0000256" key="3">
    <source>
        <dbReference type="ARBA" id="ARBA00022527"/>
    </source>
</evidence>
<dbReference type="AlphaFoldDB" id="A0A8J3XDG4"/>
<evidence type="ECO:0000259" key="11">
    <source>
        <dbReference type="PROSITE" id="PS50011"/>
    </source>
</evidence>
<dbReference type="InterPro" id="IPR027417">
    <property type="entry name" value="P-loop_NTPase"/>
</dbReference>
<dbReference type="InterPro" id="IPR000719">
    <property type="entry name" value="Prot_kinase_dom"/>
</dbReference>
<dbReference type="CDD" id="cd14014">
    <property type="entry name" value="STKc_PknB_like"/>
    <property type="match status" value="1"/>
</dbReference>
<evidence type="ECO:0000256" key="6">
    <source>
        <dbReference type="ARBA" id="ARBA00022777"/>
    </source>
</evidence>
<evidence type="ECO:0000313" key="14">
    <source>
        <dbReference type="Proteomes" id="UP000622547"/>
    </source>
</evidence>
<feature type="binding site" evidence="9">
    <location>
        <position position="40"/>
    </location>
    <ligand>
        <name>ATP</name>
        <dbReference type="ChEBI" id="CHEBI:30616"/>
    </ligand>
</feature>
<evidence type="ECO:0000256" key="1">
    <source>
        <dbReference type="ARBA" id="ARBA00006474"/>
    </source>
</evidence>
<dbReference type="GO" id="GO:0004674">
    <property type="term" value="F:protein serine/threonine kinase activity"/>
    <property type="evidence" value="ECO:0007669"/>
    <property type="project" value="UniProtKB-KW"/>
</dbReference>
<dbReference type="EC" id="2.7.11.1" evidence="2"/>
<dbReference type="SUPFAM" id="SSF52540">
    <property type="entry name" value="P-loop containing nucleoside triphosphate hydrolases"/>
    <property type="match status" value="1"/>
</dbReference>
<keyword evidence="5 8" id="KW-0547">Nucleotide-binding</keyword>
<dbReference type="Gene3D" id="1.10.510.10">
    <property type="entry name" value="Transferase(Phosphotransferase) domain 1"/>
    <property type="match status" value="1"/>
</dbReference>
<dbReference type="PROSITE" id="PS50901">
    <property type="entry name" value="FTSK"/>
    <property type="match status" value="1"/>
</dbReference>
<reference evidence="13 14" key="1">
    <citation type="submission" date="2021-01" db="EMBL/GenBank/DDBJ databases">
        <title>Whole genome shotgun sequence of Planotetraspora phitsanulokensis NBRC 104273.</title>
        <authorList>
            <person name="Komaki H."/>
            <person name="Tamura T."/>
        </authorList>
    </citation>
    <scope>NUCLEOTIDE SEQUENCE [LARGE SCALE GENOMIC DNA]</scope>
    <source>
        <strain evidence="13 14">NBRC 104273</strain>
    </source>
</reference>
<keyword evidence="14" id="KW-1185">Reference proteome</keyword>
<gene>
    <name evidence="13" type="ORF">Pph01_20430</name>
</gene>
<dbReference type="InterPro" id="IPR002543">
    <property type="entry name" value="FtsK_dom"/>
</dbReference>
<keyword evidence="7 8" id="KW-0067">ATP-binding</keyword>
<comment type="similarity">
    <text evidence="1">Belongs to the FtsK/SpoIIIE/SftA family.</text>
</comment>
<dbReference type="PANTHER" id="PTHR43289">
    <property type="entry name" value="MITOGEN-ACTIVATED PROTEIN KINASE KINASE KINASE 20-RELATED"/>
    <property type="match status" value="1"/>
</dbReference>
<dbReference type="RefSeq" id="WP_204072755.1">
    <property type="nucleotide sequence ID" value="NZ_BAABHI010000037.1"/>
</dbReference>
<dbReference type="PROSITE" id="PS00107">
    <property type="entry name" value="PROTEIN_KINASE_ATP"/>
    <property type="match status" value="1"/>
</dbReference>
<feature type="region of interest" description="Disordered" evidence="10">
    <location>
        <begin position="268"/>
        <end position="294"/>
    </location>
</feature>
<evidence type="ECO:0000256" key="8">
    <source>
        <dbReference type="PROSITE-ProRule" id="PRU00289"/>
    </source>
</evidence>
<organism evidence="13 14">
    <name type="scientific">Planotetraspora phitsanulokensis</name>
    <dbReference type="NCBI Taxonomy" id="575192"/>
    <lineage>
        <taxon>Bacteria</taxon>
        <taxon>Bacillati</taxon>
        <taxon>Actinomycetota</taxon>
        <taxon>Actinomycetes</taxon>
        <taxon>Streptosporangiales</taxon>
        <taxon>Streptosporangiaceae</taxon>
        <taxon>Planotetraspora</taxon>
    </lineage>
</organism>
<feature type="domain" description="Protein kinase" evidence="11">
    <location>
        <begin position="11"/>
        <end position="268"/>
    </location>
</feature>
<dbReference type="PROSITE" id="PS00108">
    <property type="entry name" value="PROTEIN_KINASE_ST"/>
    <property type="match status" value="1"/>
</dbReference>
<evidence type="ECO:0000256" key="4">
    <source>
        <dbReference type="ARBA" id="ARBA00022679"/>
    </source>
</evidence>
<dbReference type="PANTHER" id="PTHR43289:SF6">
    <property type="entry name" value="SERINE_THREONINE-PROTEIN KINASE NEKL-3"/>
    <property type="match status" value="1"/>
</dbReference>
<evidence type="ECO:0000256" key="7">
    <source>
        <dbReference type="ARBA" id="ARBA00022840"/>
    </source>
</evidence>
<dbReference type="EMBL" id="BOOP01000008">
    <property type="protein sequence ID" value="GII37040.1"/>
    <property type="molecule type" value="Genomic_DNA"/>
</dbReference>
<comment type="caution">
    <text evidence="8">Lacks conserved residue(s) required for the propagation of feature annotation.</text>
</comment>
<dbReference type="InterPro" id="IPR017441">
    <property type="entry name" value="Protein_kinase_ATP_BS"/>
</dbReference>
<evidence type="ECO:0000259" key="12">
    <source>
        <dbReference type="PROSITE" id="PS50901"/>
    </source>
</evidence>
<dbReference type="Pfam" id="PF17854">
    <property type="entry name" value="FtsK_alpha"/>
    <property type="match status" value="1"/>
</dbReference>
<dbReference type="Gene3D" id="3.40.50.300">
    <property type="entry name" value="P-loop containing nucleotide triphosphate hydrolases"/>
    <property type="match status" value="1"/>
</dbReference>
<dbReference type="Pfam" id="PF01580">
    <property type="entry name" value="FtsK_SpoIIIE"/>
    <property type="match status" value="1"/>
</dbReference>
<evidence type="ECO:0000256" key="9">
    <source>
        <dbReference type="PROSITE-ProRule" id="PRU10141"/>
    </source>
</evidence>
<keyword evidence="3" id="KW-0723">Serine/threonine-protein kinase</keyword>
<dbReference type="InterPro" id="IPR011009">
    <property type="entry name" value="Kinase-like_dom_sf"/>
</dbReference>
<protein>
    <recommendedName>
        <fullName evidence="2">non-specific serine/threonine protein kinase</fullName>
        <ecNumber evidence="2">2.7.11.1</ecNumber>
    </recommendedName>
</protein>
<sequence>MLDGVTLADRYRLDEKLGSGAMGEVWKGFDLRLNREVAVKIFPDHLDPDPHRVERFRAEAQICGVLQHAGIVVIHDADEDQGQLFFVMELLPGEDLAKVMSRARNGLPIERVITIGARLADALAAAHSKRVIHRDIKPANIMLLPGDRPKLCDFGIARVLEPDQSKATAQVGTAAYMAPEQFDGQPDERSDLYSLGCVLYEMLTGDRPFLGHGWQLIFQHNSKTPEAPSATRAEVPAELDELVLQMLAKKPENRPETAAEVAARLKAMRTRSTPRPKPSAGARTVRQPPSERLLKSGVPERKHTDVDDAAAKKIETVLRKTSVDAKLAGYTRVPGLTRFEIRLGPTTPAGEVLALAAAFAAALNNTAVRLVELEHSSSPLPGVAAVIVEVPHSTPDLISLGDLLRETPTGDALIIGRDRDGNPAILDLTQSPHVLIGGDAEDIDPLRTLIASALMRQSPRHLRLVLLDSRRGGLNPFTELPHVVQQEDPLTWAVAEVERRYADLSAMRCRTADDFNREVREGRTPVPLEALGDAEQVHPHVLVVVDELAETMRLPSAEKAIRELTREGRAVGVHVIVRTTSSDERVITGQVKAYITARLALKVPTAEQSMRVLDQVGAESLRPGEGLLITGRKSMPYPLRLAAISNEEIAAIVNHWRG</sequence>
<dbReference type="InterPro" id="IPR008271">
    <property type="entry name" value="Ser/Thr_kinase_AS"/>
</dbReference>
<dbReference type="InterPro" id="IPR041027">
    <property type="entry name" value="FtsK_alpha"/>
</dbReference>
<dbReference type="Gene3D" id="3.30.200.20">
    <property type="entry name" value="Phosphorylase Kinase, domain 1"/>
    <property type="match status" value="1"/>
</dbReference>
<dbReference type="Pfam" id="PF00069">
    <property type="entry name" value="Pkinase"/>
    <property type="match status" value="1"/>
</dbReference>
<evidence type="ECO:0000256" key="5">
    <source>
        <dbReference type="ARBA" id="ARBA00022741"/>
    </source>
</evidence>
<dbReference type="SUPFAM" id="SSF56112">
    <property type="entry name" value="Protein kinase-like (PK-like)"/>
    <property type="match status" value="1"/>
</dbReference>
<evidence type="ECO:0000256" key="2">
    <source>
        <dbReference type="ARBA" id="ARBA00012513"/>
    </source>
</evidence>
<dbReference type="Gene3D" id="3.30.980.40">
    <property type="match status" value="1"/>
</dbReference>
<evidence type="ECO:0000256" key="10">
    <source>
        <dbReference type="SAM" id="MobiDB-lite"/>
    </source>
</evidence>